<proteinExistence type="predicted"/>
<organism evidence="1 2">
    <name type="scientific">Paramecium primaurelia</name>
    <dbReference type="NCBI Taxonomy" id="5886"/>
    <lineage>
        <taxon>Eukaryota</taxon>
        <taxon>Sar</taxon>
        <taxon>Alveolata</taxon>
        <taxon>Ciliophora</taxon>
        <taxon>Intramacronucleata</taxon>
        <taxon>Oligohymenophorea</taxon>
        <taxon>Peniculida</taxon>
        <taxon>Parameciidae</taxon>
        <taxon>Paramecium</taxon>
    </lineage>
</organism>
<dbReference type="GO" id="GO:0016226">
    <property type="term" value="P:iron-sulfur cluster assembly"/>
    <property type="evidence" value="ECO:0007669"/>
    <property type="project" value="InterPro"/>
</dbReference>
<dbReference type="Pfam" id="PF01491">
    <property type="entry name" value="Frataxin_Cyay"/>
    <property type="match status" value="1"/>
</dbReference>
<evidence type="ECO:0000313" key="1">
    <source>
        <dbReference type="EMBL" id="CAD8082210.1"/>
    </source>
</evidence>
<comment type="caution">
    <text evidence="1">The sequence shown here is derived from an EMBL/GenBank/DDBJ whole genome shotgun (WGS) entry which is preliminary data.</text>
</comment>
<name>A0A8S1MPR0_PARPR</name>
<dbReference type="AlphaFoldDB" id="A0A8S1MPR0"/>
<dbReference type="InterPro" id="IPR002908">
    <property type="entry name" value="Frataxin/CyaY"/>
</dbReference>
<accession>A0A8S1MPR0</accession>
<sequence length="130" mass="15925">MFYLRNNFILFYRFANQPKIAFISQEQFLGEIGYVLHKLEQSFNKLKEYENRIEIKTDDLNLCVAVKDLGEYNFTTNVKERRLYLQTPFNLFQYYYDEQADQWRNVKDQHNMIENLTRETGKYLKGYLEF</sequence>
<keyword evidence="2" id="KW-1185">Reference proteome</keyword>
<dbReference type="Proteomes" id="UP000688137">
    <property type="component" value="Unassembled WGS sequence"/>
</dbReference>
<reference evidence="1" key="1">
    <citation type="submission" date="2021-01" db="EMBL/GenBank/DDBJ databases">
        <authorList>
            <consortium name="Genoscope - CEA"/>
            <person name="William W."/>
        </authorList>
    </citation>
    <scope>NUCLEOTIDE SEQUENCE</scope>
</reference>
<gene>
    <name evidence="1" type="ORF">PPRIM_AZ9-3.1.T0670140</name>
</gene>
<dbReference type="GO" id="GO:0008199">
    <property type="term" value="F:ferric iron binding"/>
    <property type="evidence" value="ECO:0007669"/>
    <property type="project" value="InterPro"/>
</dbReference>
<evidence type="ECO:0000313" key="2">
    <source>
        <dbReference type="Proteomes" id="UP000688137"/>
    </source>
</evidence>
<dbReference type="EMBL" id="CAJJDM010000070">
    <property type="protein sequence ID" value="CAD8082210.1"/>
    <property type="molecule type" value="Genomic_DNA"/>
</dbReference>
<protein>
    <submittedName>
        <fullName evidence="1">Uncharacterized protein</fullName>
    </submittedName>
</protein>